<dbReference type="Proteomes" id="UP000484015">
    <property type="component" value="Unassembled WGS sequence"/>
</dbReference>
<feature type="signal peptide" evidence="2">
    <location>
        <begin position="1"/>
        <end position="21"/>
    </location>
</feature>
<evidence type="ECO:0000256" key="1">
    <source>
        <dbReference type="SAM" id="MobiDB-lite"/>
    </source>
</evidence>
<name>A0A6L6PZE6_9BURK</name>
<evidence type="ECO:0000256" key="2">
    <source>
        <dbReference type="SAM" id="SignalP"/>
    </source>
</evidence>
<keyword evidence="4" id="KW-1185">Reference proteome</keyword>
<dbReference type="RefSeq" id="WP_155439118.1">
    <property type="nucleotide sequence ID" value="NZ_WNLA01000006.1"/>
</dbReference>
<accession>A0A6L6PZE6</accession>
<sequence>MPMLYVMLIAASVMFSERAQAVSLAGRATDESVCDLSPLTNYRLTRKIFVPARTRGLSEIYARLALQFVTTECKNGQLLILHTEYGNSDDDGAFRLVSQELCNVADIQREATPTADYPNSFQIKCRIQKMQAAKQRLAAAEAKESTEEMIRTRSPWMTSSQQAPDSSSEQDKKKCPATISFGQLLGIGGGGCSRD</sequence>
<evidence type="ECO:0000313" key="4">
    <source>
        <dbReference type="Proteomes" id="UP000484015"/>
    </source>
</evidence>
<feature type="compositionally biased region" description="Basic and acidic residues" evidence="1">
    <location>
        <begin position="142"/>
        <end position="151"/>
    </location>
</feature>
<evidence type="ECO:0000313" key="3">
    <source>
        <dbReference type="EMBL" id="MTW02720.1"/>
    </source>
</evidence>
<feature type="chain" id="PRO_5026866492" evidence="2">
    <location>
        <begin position="22"/>
        <end position="195"/>
    </location>
</feature>
<organism evidence="3 4">
    <name type="scientific">Pseudoduganella ginsengisoli</name>
    <dbReference type="NCBI Taxonomy" id="1462440"/>
    <lineage>
        <taxon>Bacteria</taxon>
        <taxon>Pseudomonadati</taxon>
        <taxon>Pseudomonadota</taxon>
        <taxon>Betaproteobacteria</taxon>
        <taxon>Burkholderiales</taxon>
        <taxon>Oxalobacteraceae</taxon>
        <taxon>Telluria group</taxon>
        <taxon>Pseudoduganella</taxon>
    </lineage>
</organism>
<protein>
    <submittedName>
        <fullName evidence="3">Uncharacterized protein</fullName>
    </submittedName>
</protein>
<proteinExistence type="predicted"/>
<dbReference type="EMBL" id="WNLA01000006">
    <property type="protein sequence ID" value="MTW02720.1"/>
    <property type="molecule type" value="Genomic_DNA"/>
</dbReference>
<gene>
    <name evidence="3" type="ORF">GM668_11565</name>
</gene>
<feature type="compositionally biased region" description="Polar residues" evidence="1">
    <location>
        <begin position="155"/>
        <end position="167"/>
    </location>
</feature>
<feature type="region of interest" description="Disordered" evidence="1">
    <location>
        <begin position="142"/>
        <end position="174"/>
    </location>
</feature>
<keyword evidence="2" id="KW-0732">Signal</keyword>
<dbReference type="AlphaFoldDB" id="A0A6L6PZE6"/>
<comment type="caution">
    <text evidence="3">The sequence shown here is derived from an EMBL/GenBank/DDBJ whole genome shotgun (WGS) entry which is preliminary data.</text>
</comment>
<dbReference type="OrthoDB" id="8702033at2"/>
<reference evidence="3 4" key="1">
    <citation type="submission" date="2019-11" db="EMBL/GenBank/DDBJ databases">
        <title>Type strains purchased from KCTC, JCM and DSMZ.</title>
        <authorList>
            <person name="Lu H."/>
        </authorList>
    </citation>
    <scope>NUCLEOTIDE SEQUENCE [LARGE SCALE GENOMIC DNA]</scope>
    <source>
        <strain evidence="3 4">KCTC 42409</strain>
    </source>
</reference>